<accession>A0A8H5I084</accession>
<dbReference type="Gene3D" id="3.40.50.150">
    <property type="entry name" value="Vaccinia Virus protein VP39"/>
    <property type="match status" value="1"/>
</dbReference>
<organism evidence="1 2">
    <name type="scientific">Collybiopsis confluens</name>
    <dbReference type="NCBI Taxonomy" id="2823264"/>
    <lineage>
        <taxon>Eukaryota</taxon>
        <taxon>Fungi</taxon>
        <taxon>Dikarya</taxon>
        <taxon>Basidiomycota</taxon>
        <taxon>Agaricomycotina</taxon>
        <taxon>Agaricomycetes</taxon>
        <taxon>Agaricomycetidae</taxon>
        <taxon>Agaricales</taxon>
        <taxon>Marasmiineae</taxon>
        <taxon>Omphalotaceae</taxon>
        <taxon>Collybiopsis</taxon>
    </lineage>
</organism>
<dbReference type="GO" id="GO:0008757">
    <property type="term" value="F:S-adenosylmethionine-dependent methyltransferase activity"/>
    <property type="evidence" value="ECO:0007669"/>
    <property type="project" value="UniProtKB-ARBA"/>
</dbReference>
<dbReference type="PANTHER" id="PTHR14614:SF130">
    <property type="entry name" value="PROTEIN-LYSINE N-METHYLTRANSFERASE EEF2KMT"/>
    <property type="match status" value="1"/>
</dbReference>
<dbReference type="Proteomes" id="UP000518752">
    <property type="component" value="Unassembled WGS sequence"/>
</dbReference>
<name>A0A8H5I084_9AGAR</name>
<comment type="caution">
    <text evidence="1">The sequence shown here is derived from an EMBL/GenBank/DDBJ whole genome shotgun (WGS) entry which is preliminary data.</text>
</comment>
<dbReference type="OrthoDB" id="194386at2759"/>
<dbReference type="PANTHER" id="PTHR14614">
    <property type="entry name" value="HEPATOCELLULAR CARCINOMA-ASSOCIATED ANTIGEN"/>
    <property type="match status" value="1"/>
</dbReference>
<dbReference type="Pfam" id="PF10294">
    <property type="entry name" value="Methyltransf_16"/>
    <property type="match status" value="1"/>
</dbReference>
<sequence>MKIHRDLFDLLQDYVSLTPARLIKFPSHVPFPEINSGLVHHILLNPVFQTYPPSKQYQRSFWKFTISHLEILLLHENGDDQEIDSRILDHYLSIFPSPAPVPGTSLGLATLRDQLCDRGLPLGETPSKSFVTHFWEPCLSNENSDMVELDNYQSFTLEESRTMIESGTTGLRTWFTSNVLAGHLIRNPSIVQGKRVLELGSGVGFLGTIIASLQQLKKPTSSSIWLTDVNQEVLTQCQHLSSGNQDVHFQLLDWDEALKPDVKVLEELLQHINPDVIICADVIFDPAVVPSLVALLVLALKSGSRNSQTCALISQTVRNTKTFQGFLDCAQDHRLLLQDVEIPSSSNPRYFVDPVEAGLTDADVRTLDITLDESNSVLN</sequence>
<dbReference type="GO" id="GO:0005737">
    <property type="term" value="C:cytoplasm"/>
    <property type="evidence" value="ECO:0007669"/>
    <property type="project" value="TreeGrafter"/>
</dbReference>
<reference evidence="1 2" key="1">
    <citation type="journal article" date="2020" name="ISME J.">
        <title>Uncovering the hidden diversity of litter-decomposition mechanisms in mushroom-forming fungi.</title>
        <authorList>
            <person name="Floudas D."/>
            <person name="Bentzer J."/>
            <person name="Ahren D."/>
            <person name="Johansson T."/>
            <person name="Persson P."/>
            <person name="Tunlid A."/>
        </authorList>
    </citation>
    <scope>NUCLEOTIDE SEQUENCE [LARGE SCALE GENOMIC DNA]</scope>
    <source>
        <strain evidence="1 2">CBS 406.79</strain>
    </source>
</reference>
<dbReference type="InterPro" id="IPR019410">
    <property type="entry name" value="Methyltransf_16"/>
</dbReference>
<keyword evidence="2" id="KW-1185">Reference proteome</keyword>
<dbReference type="InterPro" id="IPR029063">
    <property type="entry name" value="SAM-dependent_MTases_sf"/>
</dbReference>
<dbReference type="SUPFAM" id="SSF53335">
    <property type="entry name" value="S-adenosyl-L-methionine-dependent methyltransferases"/>
    <property type="match status" value="1"/>
</dbReference>
<dbReference type="EMBL" id="JAACJN010000005">
    <property type="protein sequence ID" value="KAF5392400.1"/>
    <property type="molecule type" value="Genomic_DNA"/>
</dbReference>
<evidence type="ECO:0000313" key="1">
    <source>
        <dbReference type="EMBL" id="KAF5392400.1"/>
    </source>
</evidence>
<proteinExistence type="predicted"/>
<protein>
    <submittedName>
        <fullName evidence="1">Uncharacterized protein</fullName>
    </submittedName>
</protein>
<evidence type="ECO:0000313" key="2">
    <source>
        <dbReference type="Proteomes" id="UP000518752"/>
    </source>
</evidence>
<gene>
    <name evidence="1" type="ORF">D9757_002298</name>
</gene>
<dbReference type="AlphaFoldDB" id="A0A8H5I084"/>